<organism evidence="3 4">
    <name type="scientific">Shewanella amazonensis (strain ATCC BAA-1098 / SB2B)</name>
    <dbReference type="NCBI Taxonomy" id="326297"/>
    <lineage>
        <taxon>Bacteria</taxon>
        <taxon>Pseudomonadati</taxon>
        <taxon>Pseudomonadota</taxon>
        <taxon>Gammaproteobacteria</taxon>
        <taxon>Alteromonadales</taxon>
        <taxon>Shewanellaceae</taxon>
        <taxon>Shewanella</taxon>
    </lineage>
</organism>
<feature type="signal peptide" evidence="1">
    <location>
        <begin position="1"/>
        <end position="19"/>
    </location>
</feature>
<accession>A1S8V9</accession>
<dbReference type="RefSeq" id="WP_011760721.1">
    <property type="nucleotide sequence ID" value="NC_008700.1"/>
</dbReference>
<dbReference type="OrthoDB" id="6194490at2"/>
<protein>
    <recommendedName>
        <fullName evidence="2">DUF4097 domain-containing protein</fullName>
    </recommendedName>
</protein>
<dbReference type="KEGG" id="saz:Sama_2613"/>
<dbReference type="Pfam" id="PF13349">
    <property type="entry name" value="DUF4097"/>
    <property type="match status" value="1"/>
</dbReference>
<evidence type="ECO:0000256" key="1">
    <source>
        <dbReference type="SAM" id="SignalP"/>
    </source>
</evidence>
<dbReference type="EMBL" id="CP000507">
    <property type="protein sequence ID" value="ABM00816.1"/>
    <property type="molecule type" value="Genomic_DNA"/>
</dbReference>
<evidence type="ECO:0000313" key="3">
    <source>
        <dbReference type="EMBL" id="ABM00816.1"/>
    </source>
</evidence>
<sequence>MKTLYSLSLLCLLASPLFAAEKIDKSLDVGSQVVLDIRVQRGEVEISPWDKNTIQVQGTLDELSEGLLFENQGSRILLEDKMPKSYQGNKSNGSELVIRVPANLTLAGEGVSADYRVDGLQGEIGLSTVSGDIKANALGGKVTFNTVSGEVDSEKLTGTVNIETVSGRITDKHSTNDEASYKSVSGDIHLNNQTKKVRIEQVSGDTEARLPNARAVQYNAVSGDAELALKGDVKVSGESVSGDLSVKLLGDADVRVAINGGPSGKIHNGLTDDAPKKPKYGPGSTLDMVLGGGKGVIELSTLSGKLSVE</sequence>
<evidence type="ECO:0000313" key="4">
    <source>
        <dbReference type="Proteomes" id="UP000009175"/>
    </source>
</evidence>
<feature type="domain" description="DUF4097" evidence="2">
    <location>
        <begin position="35"/>
        <end position="248"/>
    </location>
</feature>
<evidence type="ECO:0000259" key="2">
    <source>
        <dbReference type="Pfam" id="PF13349"/>
    </source>
</evidence>
<dbReference type="AlphaFoldDB" id="A1S8V9"/>
<name>A1S8V9_SHEAM</name>
<feature type="chain" id="PRO_5002637123" description="DUF4097 domain-containing protein" evidence="1">
    <location>
        <begin position="20"/>
        <end position="309"/>
    </location>
</feature>
<reference evidence="3 4" key="1">
    <citation type="submission" date="2006-12" db="EMBL/GenBank/DDBJ databases">
        <title>Complete sequence of Shewanella amazonensis SB2B.</title>
        <authorList>
            <consortium name="US DOE Joint Genome Institute"/>
            <person name="Copeland A."/>
            <person name="Lucas S."/>
            <person name="Lapidus A."/>
            <person name="Barry K."/>
            <person name="Detter J.C."/>
            <person name="Glavina del Rio T."/>
            <person name="Hammon N."/>
            <person name="Israni S."/>
            <person name="Dalin E."/>
            <person name="Tice H."/>
            <person name="Pitluck S."/>
            <person name="Munk A.C."/>
            <person name="Brettin T."/>
            <person name="Bruce D."/>
            <person name="Han C."/>
            <person name="Tapia R."/>
            <person name="Gilna P."/>
            <person name="Schmutz J."/>
            <person name="Larimer F."/>
            <person name="Land M."/>
            <person name="Hauser L."/>
            <person name="Kyrpides N."/>
            <person name="Mikhailova N."/>
            <person name="Fredrickson J."/>
            <person name="Richardson P."/>
        </authorList>
    </citation>
    <scope>NUCLEOTIDE SEQUENCE [LARGE SCALE GENOMIC DNA]</scope>
    <source>
        <strain evidence="4">ATCC BAA-1098 / SB2B</strain>
    </source>
</reference>
<dbReference type="Proteomes" id="UP000009175">
    <property type="component" value="Chromosome"/>
</dbReference>
<keyword evidence="4" id="KW-1185">Reference proteome</keyword>
<dbReference type="HOGENOM" id="CLU_074744_1_0_6"/>
<gene>
    <name evidence="3" type="ordered locus">Sama_2613</name>
</gene>
<dbReference type="eggNOG" id="COG3595">
    <property type="taxonomic scope" value="Bacteria"/>
</dbReference>
<proteinExistence type="predicted"/>
<keyword evidence="1" id="KW-0732">Signal</keyword>
<dbReference type="InterPro" id="IPR025164">
    <property type="entry name" value="Toastrack_DUF4097"/>
</dbReference>
<dbReference type="STRING" id="326297.Sama_2613"/>